<evidence type="ECO:0000256" key="3">
    <source>
        <dbReference type="ARBA" id="ARBA00022729"/>
    </source>
</evidence>
<feature type="region of interest" description="Disordered" evidence="4">
    <location>
        <begin position="26"/>
        <end position="55"/>
    </location>
</feature>
<dbReference type="EMBL" id="BAAAYG010000014">
    <property type="protein sequence ID" value="GAA3287961.1"/>
    <property type="molecule type" value="Genomic_DNA"/>
</dbReference>
<evidence type="ECO:0000256" key="4">
    <source>
        <dbReference type="SAM" id="MobiDB-lite"/>
    </source>
</evidence>
<gene>
    <name evidence="6" type="ORF">GCM10020260_25510</name>
</gene>
<organism evidence="6 7">
    <name type="scientific">Nesterenkonia halobia</name>
    <dbReference type="NCBI Taxonomy" id="37922"/>
    <lineage>
        <taxon>Bacteria</taxon>
        <taxon>Bacillati</taxon>
        <taxon>Actinomycetota</taxon>
        <taxon>Actinomycetes</taxon>
        <taxon>Micrococcales</taxon>
        <taxon>Micrococcaceae</taxon>
        <taxon>Nesterenkonia</taxon>
    </lineage>
</organism>
<comment type="caution">
    <text evidence="6">The sequence shown here is derived from an EMBL/GenBank/DDBJ whole genome shotgun (WGS) entry which is preliminary data.</text>
</comment>
<keyword evidence="3" id="KW-0732">Signal</keyword>
<feature type="domain" description="Solute-binding protein family 5" evidence="5">
    <location>
        <begin position="103"/>
        <end position="477"/>
    </location>
</feature>
<dbReference type="Pfam" id="PF00496">
    <property type="entry name" value="SBP_bac_5"/>
    <property type="match status" value="1"/>
</dbReference>
<feature type="compositionally biased region" description="Low complexity" evidence="4">
    <location>
        <begin position="33"/>
        <end position="55"/>
    </location>
</feature>
<evidence type="ECO:0000256" key="1">
    <source>
        <dbReference type="ARBA" id="ARBA00005695"/>
    </source>
</evidence>
<dbReference type="InterPro" id="IPR000914">
    <property type="entry name" value="SBP_5_dom"/>
</dbReference>
<comment type="similarity">
    <text evidence="1">Belongs to the bacterial solute-binding protein 5 family.</text>
</comment>
<dbReference type="RefSeq" id="WP_344722001.1">
    <property type="nucleotide sequence ID" value="NZ_BAAAYG010000014.1"/>
</dbReference>
<dbReference type="PIRSF" id="PIRSF002741">
    <property type="entry name" value="MppA"/>
    <property type="match status" value="1"/>
</dbReference>
<accession>A0ABP6RGY9</accession>
<reference evidence="7" key="1">
    <citation type="journal article" date="2019" name="Int. J. Syst. Evol. Microbiol.">
        <title>The Global Catalogue of Microorganisms (GCM) 10K type strain sequencing project: providing services to taxonomists for standard genome sequencing and annotation.</title>
        <authorList>
            <consortium name="The Broad Institute Genomics Platform"/>
            <consortium name="The Broad Institute Genome Sequencing Center for Infectious Disease"/>
            <person name="Wu L."/>
            <person name="Ma J."/>
        </authorList>
    </citation>
    <scope>NUCLEOTIDE SEQUENCE [LARGE SCALE GENOMIC DNA]</scope>
    <source>
        <strain evidence="7">JCM 11483</strain>
    </source>
</reference>
<evidence type="ECO:0000313" key="7">
    <source>
        <dbReference type="Proteomes" id="UP001501736"/>
    </source>
</evidence>
<protein>
    <submittedName>
        <fullName evidence="6">ABC transporter substrate-binding protein</fullName>
    </submittedName>
</protein>
<dbReference type="SUPFAM" id="SSF53850">
    <property type="entry name" value="Periplasmic binding protein-like II"/>
    <property type="match status" value="1"/>
</dbReference>
<dbReference type="InterPro" id="IPR030678">
    <property type="entry name" value="Peptide/Ni-bd"/>
</dbReference>
<sequence>MTPEIDRRRLLGLASAAGTLALGSRLAGGSGGSDASAAAHPGSQPSPASQQSGDAEEAVVVAGVSAVRSMDPALAVDTETERVCRQVYESLLGVDLDTGETTALLARDWSVSGDGLTYEFRLREDVTFHDGTALDADVVVANIRRWGRLDALYGAGTLSRTVTTPFVAVFGGFLGEDACALESVEAADATTVTLTLSDPIVDLPQALTMAPFGIASAETLDDDDPDLVARRPTGTGAYRVVEIDDEQARLEAHEDHWDGAPQVPAVTVRTLPRAFDRLRELQRGAVDVYDYITADTLRPLVQSGRLILQRDPFSVLYLGFNLDHPVMSDVRIREAVAHAVDRDSLVQQHFLEGSRATRQFIPAALDVQSDDAERREHSRSAAEELLAEAGYDGEPLPFYYPMNATRSYLPQPEAIFAALAADLAAVGLRIEPRPVPWDDGYLDTMLGDEQRAMHLLGRNGGYRSPHSFFGPLFQQTGPEFRYDSAEVRDMLREARSTLDDEERADLYRQVAEHLAEDLPALPLVHPISGLALGGDVSDYPMSPVLIEPFREITLS</sequence>
<keyword evidence="2" id="KW-0813">Transport</keyword>
<dbReference type="Gene3D" id="3.10.105.10">
    <property type="entry name" value="Dipeptide-binding Protein, Domain 3"/>
    <property type="match status" value="1"/>
</dbReference>
<dbReference type="InterPro" id="IPR039424">
    <property type="entry name" value="SBP_5"/>
</dbReference>
<evidence type="ECO:0000313" key="6">
    <source>
        <dbReference type="EMBL" id="GAA3287961.1"/>
    </source>
</evidence>
<keyword evidence="7" id="KW-1185">Reference proteome</keyword>
<evidence type="ECO:0000259" key="5">
    <source>
        <dbReference type="Pfam" id="PF00496"/>
    </source>
</evidence>
<dbReference type="PANTHER" id="PTHR30290:SF9">
    <property type="entry name" value="OLIGOPEPTIDE-BINDING PROTEIN APPA"/>
    <property type="match status" value="1"/>
</dbReference>
<dbReference type="PANTHER" id="PTHR30290">
    <property type="entry name" value="PERIPLASMIC BINDING COMPONENT OF ABC TRANSPORTER"/>
    <property type="match status" value="1"/>
</dbReference>
<evidence type="ECO:0000256" key="2">
    <source>
        <dbReference type="ARBA" id="ARBA00022448"/>
    </source>
</evidence>
<dbReference type="Gene3D" id="3.90.76.10">
    <property type="entry name" value="Dipeptide-binding Protein, Domain 1"/>
    <property type="match status" value="1"/>
</dbReference>
<dbReference type="PROSITE" id="PS51318">
    <property type="entry name" value="TAT"/>
    <property type="match status" value="1"/>
</dbReference>
<dbReference type="InterPro" id="IPR006311">
    <property type="entry name" value="TAT_signal"/>
</dbReference>
<dbReference type="Gene3D" id="3.40.190.10">
    <property type="entry name" value="Periplasmic binding protein-like II"/>
    <property type="match status" value="1"/>
</dbReference>
<proteinExistence type="inferred from homology"/>
<dbReference type="Proteomes" id="UP001501736">
    <property type="component" value="Unassembled WGS sequence"/>
</dbReference>
<name>A0ABP6RGY9_9MICC</name>